<dbReference type="GO" id="GO:0004853">
    <property type="term" value="F:uroporphyrinogen decarboxylase activity"/>
    <property type="evidence" value="ECO:0007669"/>
    <property type="project" value="InterPro"/>
</dbReference>
<dbReference type="Gene3D" id="3.20.20.210">
    <property type="match status" value="1"/>
</dbReference>
<evidence type="ECO:0000313" key="3">
    <source>
        <dbReference type="Proteomes" id="UP000346198"/>
    </source>
</evidence>
<dbReference type="InterPro" id="IPR000257">
    <property type="entry name" value="Uroporphyrinogen_deCOase"/>
</dbReference>
<protein>
    <recommendedName>
        <fullName evidence="1">Uroporphyrinogen decarboxylase (URO-D) domain-containing protein</fullName>
    </recommendedName>
</protein>
<dbReference type="Proteomes" id="UP000346198">
    <property type="component" value="Unassembled WGS sequence"/>
</dbReference>
<dbReference type="EMBL" id="CAAHFH010000001">
    <property type="protein sequence ID" value="VGO18862.1"/>
    <property type="molecule type" value="Genomic_DNA"/>
</dbReference>
<proteinExistence type="predicted"/>
<keyword evidence="3" id="KW-1185">Reference proteome</keyword>
<name>A0A6C2UF68_9BACT</name>
<evidence type="ECO:0000313" key="2">
    <source>
        <dbReference type="EMBL" id="VGO18862.1"/>
    </source>
</evidence>
<feature type="domain" description="Uroporphyrinogen decarboxylase (URO-D)" evidence="1">
    <location>
        <begin position="126"/>
        <end position="344"/>
    </location>
</feature>
<dbReference type="SUPFAM" id="SSF51726">
    <property type="entry name" value="UROD/MetE-like"/>
    <property type="match status" value="1"/>
</dbReference>
<dbReference type="PANTHER" id="PTHR47099">
    <property type="entry name" value="METHYLCOBAMIDE:COM METHYLTRANSFERASE MTBA"/>
    <property type="match status" value="1"/>
</dbReference>
<dbReference type="InterPro" id="IPR052024">
    <property type="entry name" value="Methanogen_methyltrans"/>
</dbReference>
<gene>
    <name evidence="2" type="ORF">SCARR_00915</name>
</gene>
<dbReference type="AlphaFoldDB" id="A0A6C2UF68"/>
<reference evidence="2 3" key="1">
    <citation type="submission" date="2019-04" db="EMBL/GenBank/DDBJ databases">
        <authorList>
            <person name="Van Vliet M D."/>
        </authorList>
    </citation>
    <scope>NUCLEOTIDE SEQUENCE [LARGE SCALE GENOMIC DNA]</scope>
    <source>
        <strain evidence="2 3">F21</strain>
    </source>
</reference>
<organism evidence="2 3">
    <name type="scientific">Pontiella sulfatireligans</name>
    <dbReference type="NCBI Taxonomy" id="2750658"/>
    <lineage>
        <taxon>Bacteria</taxon>
        <taxon>Pseudomonadati</taxon>
        <taxon>Kiritimatiellota</taxon>
        <taxon>Kiritimatiellia</taxon>
        <taxon>Kiritimatiellales</taxon>
        <taxon>Pontiellaceae</taxon>
        <taxon>Pontiella</taxon>
    </lineage>
</organism>
<dbReference type="PANTHER" id="PTHR47099:SF1">
    <property type="entry name" value="METHYLCOBAMIDE:COM METHYLTRANSFERASE MTBA"/>
    <property type="match status" value="1"/>
</dbReference>
<evidence type="ECO:0000259" key="1">
    <source>
        <dbReference type="Pfam" id="PF01208"/>
    </source>
</evidence>
<dbReference type="GO" id="GO:0006779">
    <property type="term" value="P:porphyrin-containing compound biosynthetic process"/>
    <property type="evidence" value="ECO:0007669"/>
    <property type="project" value="InterPro"/>
</dbReference>
<dbReference type="RefSeq" id="WP_136060311.1">
    <property type="nucleotide sequence ID" value="NZ_CAAHFH010000001.1"/>
</dbReference>
<dbReference type="Pfam" id="PF01208">
    <property type="entry name" value="URO-D"/>
    <property type="match status" value="1"/>
</dbReference>
<dbReference type="InterPro" id="IPR038071">
    <property type="entry name" value="UROD/MetE-like_sf"/>
</dbReference>
<sequence length="348" mass="39479">MTSRERVLAAYDHQPFDRTPVWCGMSDAFCLKARRELGLSEEGLLERFHDDFRTVRARYAGPQVTFSDPDVHTRTVFGIERKGIGWGHGISIPLRDVGLEEVERYEWPDPAWMEVSHLREEIGCWEGQYAVMGGEWSPFWHDVIDLLGMEEMYILMYEDPDVVHRVFTKVVDFYYAVNQQTFEEAADLMDIFFFGNDFGSQNGALISPSMFRTFIQPHLKRLIDQAHGFGLKVQMHSCGSVQELMPCFLEAGLDGLHALQPDCRDMDIRALKETFGDRLVLNGGIDSHHALICGTPESVREETLRVLGIMVPGGGYIAGASHDSILEETPLENVLAMFDAVREFHGID</sequence>
<accession>A0A6C2UF68</accession>